<comment type="caution">
    <text evidence="3">The sequence shown here is derived from an EMBL/GenBank/DDBJ whole genome shotgun (WGS) entry which is preliminary data.</text>
</comment>
<dbReference type="InterPro" id="IPR045339">
    <property type="entry name" value="DUF6534"/>
</dbReference>
<reference evidence="3" key="1">
    <citation type="submission" date="2023-03" db="EMBL/GenBank/DDBJ databases">
        <title>Massive genome expansion in bonnet fungi (Mycena s.s.) driven by repeated elements and novel gene families across ecological guilds.</title>
        <authorList>
            <consortium name="Lawrence Berkeley National Laboratory"/>
            <person name="Harder C.B."/>
            <person name="Miyauchi S."/>
            <person name="Viragh M."/>
            <person name="Kuo A."/>
            <person name="Thoen E."/>
            <person name="Andreopoulos B."/>
            <person name="Lu D."/>
            <person name="Skrede I."/>
            <person name="Drula E."/>
            <person name="Henrissat B."/>
            <person name="Morin E."/>
            <person name="Kohler A."/>
            <person name="Barry K."/>
            <person name="LaButti K."/>
            <person name="Morin E."/>
            <person name="Salamov A."/>
            <person name="Lipzen A."/>
            <person name="Mereny Z."/>
            <person name="Hegedus B."/>
            <person name="Baldrian P."/>
            <person name="Stursova M."/>
            <person name="Weitz H."/>
            <person name="Taylor A."/>
            <person name="Grigoriev I.V."/>
            <person name="Nagy L.G."/>
            <person name="Martin F."/>
            <person name="Kauserud H."/>
        </authorList>
    </citation>
    <scope>NUCLEOTIDE SEQUENCE</scope>
    <source>
        <strain evidence="3">CBHHK200</strain>
    </source>
</reference>
<dbReference type="EMBL" id="JARJCM010000149">
    <property type="protein sequence ID" value="KAJ7025755.1"/>
    <property type="molecule type" value="Genomic_DNA"/>
</dbReference>
<feature type="transmembrane region" description="Helical" evidence="1">
    <location>
        <begin position="95"/>
        <end position="114"/>
    </location>
</feature>
<feature type="domain" description="DUF6534" evidence="2">
    <location>
        <begin position="210"/>
        <end position="296"/>
    </location>
</feature>
<feature type="transmembrane region" description="Helical" evidence="1">
    <location>
        <begin position="134"/>
        <end position="154"/>
    </location>
</feature>
<sequence>MSVHSRGTRNRFRINAVHCSTERCGSFLLGFFLHDVLAMSSPAGTPPFGSIIDVRLLYGPLLIGVFFNMILFGLLLGQMMTYFQSPRRDALWIRILVYYVLFVECSNTALDIAYMYQPLVLEYGAIPDKLPTVFITQPLCVILISFPIQLFFIWRIRALTGITIIPIAFAVLACISCGGGLWTMSRVVGAQQWANVPRSYNAAVLWLVSSMVTDLCIAVVLAWALRRKKTGFAATDTVVDRIIRMTVQTGVITAVVNILDMLSFLFLKGKTINFMWNIPISKLYSNCMMSTLNARAGFKDTLAGPVVGSLGSLGRTTDPKDLDNTDPGVFVAAPRFNSENKDTMVDTNTYQTQDFADDIGDAAYGIRMNKIVERI</sequence>
<evidence type="ECO:0000256" key="1">
    <source>
        <dbReference type="SAM" id="Phobius"/>
    </source>
</evidence>
<name>A0AAD6SE02_9AGAR</name>
<gene>
    <name evidence="3" type="ORF">C8F04DRAFT_128458</name>
</gene>
<dbReference type="Pfam" id="PF20152">
    <property type="entry name" value="DUF6534"/>
    <property type="match status" value="1"/>
</dbReference>
<evidence type="ECO:0000313" key="4">
    <source>
        <dbReference type="Proteomes" id="UP001218188"/>
    </source>
</evidence>
<dbReference type="PANTHER" id="PTHR40465">
    <property type="entry name" value="CHROMOSOME 1, WHOLE GENOME SHOTGUN SEQUENCE"/>
    <property type="match status" value="1"/>
</dbReference>
<keyword evidence="1" id="KW-1133">Transmembrane helix</keyword>
<dbReference type="AlphaFoldDB" id="A0AAD6SE02"/>
<organism evidence="3 4">
    <name type="scientific">Mycena alexandri</name>
    <dbReference type="NCBI Taxonomy" id="1745969"/>
    <lineage>
        <taxon>Eukaryota</taxon>
        <taxon>Fungi</taxon>
        <taxon>Dikarya</taxon>
        <taxon>Basidiomycota</taxon>
        <taxon>Agaricomycotina</taxon>
        <taxon>Agaricomycetes</taxon>
        <taxon>Agaricomycetidae</taxon>
        <taxon>Agaricales</taxon>
        <taxon>Marasmiineae</taxon>
        <taxon>Mycenaceae</taxon>
        <taxon>Mycena</taxon>
    </lineage>
</organism>
<keyword evidence="4" id="KW-1185">Reference proteome</keyword>
<keyword evidence="1" id="KW-0472">Membrane</keyword>
<protein>
    <recommendedName>
        <fullName evidence="2">DUF6534 domain-containing protein</fullName>
    </recommendedName>
</protein>
<dbReference type="PANTHER" id="PTHR40465:SF1">
    <property type="entry name" value="DUF6534 DOMAIN-CONTAINING PROTEIN"/>
    <property type="match status" value="1"/>
</dbReference>
<feature type="transmembrane region" description="Helical" evidence="1">
    <location>
        <begin position="203"/>
        <end position="225"/>
    </location>
</feature>
<evidence type="ECO:0000259" key="2">
    <source>
        <dbReference type="Pfam" id="PF20152"/>
    </source>
</evidence>
<keyword evidence="1" id="KW-0812">Transmembrane</keyword>
<evidence type="ECO:0000313" key="3">
    <source>
        <dbReference type="EMBL" id="KAJ7025755.1"/>
    </source>
</evidence>
<accession>A0AAD6SE02</accession>
<feature type="transmembrane region" description="Helical" evidence="1">
    <location>
        <begin position="62"/>
        <end position="83"/>
    </location>
</feature>
<feature type="transmembrane region" description="Helical" evidence="1">
    <location>
        <begin position="246"/>
        <end position="267"/>
    </location>
</feature>
<dbReference type="Proteomes" id="UP001218188">
    <property type="component" value="Unassembled WGS sequence"/>
</dbReference>
<proteinExistence type="predicted"/>
<feature type="transmembrane region" description="Helical" evidence="1">
    <location>
        <begin position="161"/>
        <end position="183"/>
    </location>
</feature>